<keyword evidence="2" id="KW-1185">Reference proteome</keyword>
<protein>
    <submittedName>
        <fullName evidence="1">Uncharacterized protein</fullName>
    </submittedName>
</protein>
<sequence>MENDLADLSLEYGEDEVLLVQGESKSQNVAVDFCLVGCFLMASIVHFPAMNSIMVNIWHLVYELPYGLFSEFIAKELGDFIGKFMEYDSKILRHNDSFFQIRMIKGEESIEMSWDLSLQAQFRRAAAMNSVWLIEEEDGE</sequence>
<dbReference type="Proteomes" id="UP000593572">
    <property type="component" value="Unassembled WGS sequence"/>
</dbReference>
<dbReference type="EMBL" id="JABEZX010000011">
    <property type="protein sequence ID" value="MBA0571040.1"/>
    <property type="molecule type" value="Genomic_DNA"/>
</dbReference>
<evidence type="ECO:0000313" key="2">
    <source>
        <dbReference type="Proteomes" id="UP000593572"/>
    </source>
</evidence>
<accession>A0A7J8N2J4</accession>
<gene>
    <name evidence="1" type="ORF">Golob_004636</name>
</gene>
<reference evidence="1 2" key="1">
    <citation type="journal article" date="2019" name="Genome Biol. Evol.">
        <title>Insights into the evolution of the New World diploid cottons (Gossypium, subgenus Houzingenia) based on genome sequencing.</title>
        <authorList>
            <person name="Grover C.E."/>
            <person name="Arick M.A. 2nd"/>
            <person name="Thrash A."/>
            <person name="Conover J.L."/>
            <person name="Sanders W.S."/>
            <person name="Peterson D.G."/>
            <person name="Frelichowski J.E."/>
            <person name="Scheffler J.A."/>
            <person name="Scheffler B.E."/>
            <person name="Wendel J.F."/>
        </authorList>
    </citation>
    <scope>NUCLEOTIDE SEQUENCE [LARGE SCALE GENOMIC DNA]</scope>
    <source>
        <strain evidence="1">157</strain>
        <tissue evidence="1">Leaf</tissue>
    </source>
</reference>
<dbReference type="AlphaFoldDB" id="A0A7J8N2J4"/>
<organism evidence="1 2">
    <name type="scientific">Gossypium lobatum</name>
    <dbReference type="NCBI Taxonomy" id="34289"/>
    <lineage>
        <taxon>Eukaryota</taxon>
        <taxon>Viridiplantae</taxon>
        <taxon>Streptophyta</taxon>
        <taxon>Embryophyta</taxon>
        <taxon>Tracheophyta</taxon>
        <taxon>Spermatophyta</taxon>
        <taxon>Magnoliopsida</taxon>
        <taxon>eudicotyledons</taxon>
        <taxon>Gunneridae</taxon>
        <taxon>Pentapetalae</taxon>
        <taxon>rosids</taxon>
        <taxon>malvids</taxon>
        <taxon>Malvales</taxon>
        <taxon>Malvaceae</taxon>
        <taxon>Malvoideae</taxon>
        <taxon>Gossypium</taxon>
    </lineage>
</organism>
<name>A0A7J8N2J4_9ROSI</name>
<comment type="caution">
    <text evidence="1">The sequence shown here is derived from an EMBL/GenBank/DDBJ whole genome shotgun (WGS) entry which is preliminary data.</text>
</comment>
<evidence type="ECO:0000313" key="1">
    <source>
        <dbReference type="EMBL" id="MBA0571040.1"/>
    </source>
</evidence>
<proteinExistence type="predicted"/>